<evidence type="ECO:0000313" key="2">
    <source>
        <dbReference type="EMBL" id="TNN28162.1"/>
    </source>
</evidence>
<dbReference type="AlphaFoldDB" id="A0A4Z2EII6"/>
<sequence length="80" mass="9187">MLLASPQVRPPLHQRPRRERQGPSEETGACPRGACPRGTRSLQRGKPLRYRRRGEFKYPGNNACVQFNDVPQVKRVFLCI</sequence>
<keyword evidence="3" id="KW-1185">Reference proteome</keyword>
<protein>
    <submittedName>
        <fullName evidence="2">Uncharacterized protein</fullName>
    </submittedName>
</protein>
<name>A0A4Z2EII6_9TELE</name>
<accession>A0A4Z2EII6</accession>
<comment type="caution">
    <text evidence="2">The sequence shown here is derived from an EMBL/GenBank/DDBJ whole genome shotgun (WGS) entry which is preliminary data.</text>
</comment>
<organism evidence="2 3">
    <name type="scientific">Liparis tanakae</name>
    <name type="common">Tanaka's snailfish</name>
    <dbReference type="NCBI Taxonomy" id="230148"/>
    <lineage>
        <taxon>Eukaryota</taxon>
        <taxon>Metazoa</taxon>
        <taxon>Chordata</taxon>
        <taxon>Craniata</taxon>
        <taxon>Vertebrata</taxon>
        <taxon>Euteleostomi</taxon>
        <taxon>Actinopterygii</taxon>
        <taxon>Neopterygii</taxon>
        <taxon>Teleostei</taxon>
        <taxon>Neoteleostei</taxon>
        <taxon>Acanthomorphata</taxon>
        <taxon>Eupercaria</taxon>
        <taxon>Perciformes</taxon>
        <taxon>Cottioidei</taxon>
        <taxon>Cottales</taxon>
        <taxon>Liparidae</taxon>
        <taxon>Liparis</taxon>
    </lineage>
</organism>
<dbReference type="EMBL" id="SRLO01007225">
    <property type="protein sequence ID" value="TNN28162.1"/>
    <property type="molecule type" value="Genomic_DNA"/>
</dbReference>
<feature type="region of interest" description="Disordered" evidence="1">
    <location>
        <begin position="1"/>
        <end position="53"/>
    </location>
</feature>
<dbReference type="Proteomes" id="UP000314294">
    <property type="component" value="Unassembled WGS sequence"/>
</dbReference>
<gene>
    <name evidence="2" type="ORF">EYF80_061690</name>
</gene>
<evidence type="ECO:0000256" key="1">
    <source>
        <dbReference type="SAM" id="MobiDB-lite"/>
    </source>
</evidence>
<reference evidence="2 3" key="1">
    <citation type="submission" date="2019-03" db="EMBL/GenBank/DDBJ databases">
        <title>First draft genome of Liparis tanakae, snailfish: a comprehensive survey of snailfish specific genes.</title>
        <authorList>
            <person name="Kim W."/>
            <person name="Song I."/>
            <person name="Jeong J.-H."/>
            <person name="Kim D."/>
            <person name="Kim S."/>
            <person name="Ryu S."/>
            <person name="Song J.Y."/>
            <person name="Lee S.K."/>
        </authorList>
    </citation>
    <scope>NUCLEOTIDE SEQUENCE [LARGE SCALE GENOMIC DNA]</scope>
    <source>
        <tissue evidence="2">Muscle</tissue>
    </source>
</reference>
<proteinExistence type="predicted"/>
<evidence type="ECO:0000313" key="3">
    <source>
        <dbReference type="Proteomes" id="UP000314294"/>
    </source>
</evidence>